<evidence type="ECO:0000256" key="1">
    <source>
        <dbReference type="ARBA" id="ARBA00001974"/>
    </source>
</evidence>
<dbReference type="KEGG" id="cmos:111456798"/>
<dbReference type="Proteomes" id="UP000504609">
    <property type="component" value="Unplaced"/>
</dbReference>
<dbReference type="RefSeq" id="XP_022954563.1">
    <property type="nucleotide sequence ID" value="XM_023098795.1"/>
</dbReference>
<evidence type="ECO:0000256" key="2">
    <source>
        <dbReference type="ARBA" id="ARBA00005466"/>
    </source>
</evidence>
<dbReference type="SUPFAM" id="SSF56176">
    <property type="entry name" value="FAD-binding/transporter-associated domain-like"/>
    <property type="match status" value="1"/>
</dbReference>
<keyword evidence="4 8" id="KW-0732">Signal</keyword>
<dbReference type="GO" id="GO:0016491">
    <property type="term" value="F:oxidoreductase activity"/>
    <property type="evidence" value="ECO:0007669"/>
    <property type="project" value="InterPro"/>
</dbReference>
<evidence type="ECO:0000313" key="10">
    <source>
        <dbReference type="Proteomes" id="UP000504609"/>
    </source>
</evidence>
<dbReference type="PROSITE" id="PS51387">
    <property type="entry name" value="FAD_PCMH"/>
    <property type="match status" value="1"/>
</dbReference>
<name>A0A6J1GRG1_CUCMO</name>
<keyword evidence="6" id="KW-1015">Disulfide bond</keyword>
<comment type="similarity">
    <text evidence="2">Belongs to the oxygen-dependent FAD-linked oxidoreductase family.</text>
</comment>
<proteinExistence type="inferred from homology"/>
<evidence type="ECO:0000256" key="5">
    <source>
        <dbReference type="ARBA" id="ARBA00022827"/>
    </source>
</evidence>
<dbReference type="GO" id="GO:1901696">
    <property type="term" value="P:cannabinoid biosynthetic process"/>
    <property type="evidence" value="ECO:0007669"/>
    <property type="project" value="UniProtKB-ARBA"/>
</dbReference>
<keyword evidence="10" id="KW-1185">Reference proteome</keyword>
<dbReference type="InterPro" id="IPR016166">
    <property type="entry name" value="FAD-bd_PCMH"/>
</dbReference>
<dbReference type="Pfam" id="PF01565">
    <property type="entry name" value="FAD_binding_4"/>
    <property type="match status" value="1"/>
</dbReference>
<dbReference type="Pfam" id="PF08031">
    <property type="entry name" value="BBE"/>
    <property type="match status" value="1"/>
</dbReference>
<dbReference type="Gene3D" id="3.40.462.20">
    <property type="match status" value="1"/>
</dbReference>
<evidence type="ECO:0000259" key="9">
    <source>
        <dbReference type="PROSITE" id="PS51387"/>
    </source>
</evidence>
<keyword evidence="5" id="KW-0274">FAD</keyword>
<evidence type="ECO:0000256" key="4">
    <source>
        <dbReference type="ARBA" id="ARBA00022729"/>
    </source>
</evidence>
<accession>A0A6J1GRG1</accession>
<dbReference type="Gene3D" id="3.30.43.10">
    <property type="entry name" value="Uridine Diphospho-n-acetylenolpyruvylglucosamine Reductase, domain 2"/>
    <property type="match status" value="1"/>
</dbReference>
<feature type="domain" description="FAD-binding PCMH-type" evidence="9">
    <location>
        <begin position="82"/>
        <end position="256"/>
    </location>
</feature>
<evidence type="ECO:0000256" key="8">
    <source>
        <dbReference type="SAM" id="SignalP"/>
    </source>
</evidence>
<dbReference type="AlphaFoldDB" id="A0A6J1GRG1"/>
<comment type="cofactor">
    <cofactor evidence="1">
        <name>FAD</name>
        <dbReference type="ChEBI" id="CHEBI:57692"/>
    </cofactor>
</comment>
<sequence>MSNSAMNSSPLLPLSLTLLVLCSCSSWVSANFGKPHENFLQCLSHYSQDGSSISNVLYTPFNSSYSNVLNFTLRNLRFSTPHTPKPLLIITPLHVSHIQAAVLCSKSHGLQIRTRSGGHDFEGLSYVASLPFIIVDLINLNSISIDVKSKTAWVQSGATLGELYYSIAKKSQTLTFPAGICPTVGVGGHFSGGGYGRLLRKYGLAADNVIDAQLVDANGKFVNRKLMGEDLFWAIRGGGGGSFGIVVAWKVKLVSVPASVTLCMVNKTSEDGATKLIHQWQYVAHKLENDIFLGILLGGGNFTRQGDKINPVALFFSLYLGKADELVAILNTTFPELGLSKKDCMETSWVETAIIMGTGLQLGLQPGSKLEDLLSKTTPIIASTKIKSDYVKEPIPMAAIEGIWERLRSQDIELPQYIFVPYGGRMGQISESETPFSHRGEYMYKIGYVVGWVEQGIDAEKRHIDWIRELYSYMTPFVSKSPRAAYLNYRDLDIGSNNKYGRTSYEQASIWGYKYFGNENFDRLVHVKTKVDPYDFFRHEQSIPTLSSK</sequence>
<protein>
    <submittedName>
        <fullName evidence="11">Berberine bridge enzyme-like 18</fullName>
    </submittedName>
</protein>
<evidence type="ECO:0000256" key="3">
    <source>
        <dbReference type="ARBA" id="ARBA00022630"/>
    </source>
</evidence>
<dbReference type="GO" id="GO:0071949">
    <property type="term" value="F:FAD binding"/>
    <property type="evidence" value="ECO:0007669"/>
    <property type="project" value="InterPro"/>
</dbReference>
<dbReference type="InterPro" id="IPR016169">
    <property type="entry name" value="FAD-bd_PCMH_sub2"/>
</dbReference>
<dbReference type="InterPro" id="IPR012951">
    <property type="entry name" value="BBE"/>
</dbReference>
<feature type="signal peptide" evidence="8">
    <location>
        <begin position="1"/>
        <end position="30"/>
    </location>
</feature>
<dbReference type="Gene3D" id="3.30.465.10">
    <property type="match status" value="1"/>
</dbReference>
<keyword evidence="3" id="KW-0285">Flavoprotein</keyword>
<gene>
    <name evidence="11" type="primary">LOC111456798</name>
</gene>
<feature type="chain" id="PRO_5026908622" evidence="8">
    <location>
        <begin position="31"/>
        <end position="549"/>
    </location>
</feature>
<organism evidence="10 11">
    <name type="scientific">Cucurbita moschata</name>
    <name type="common">Winter crookneck squash</name>
    <name type="synonym">Cucurbita pepo var. moschata</name>
    <dbReference type="NCBI Taxonomy" id="3662"/>
    <lineage>
        <taxon>Eukaryota</taxon>
        <taxon>Viridiplantae</taxon>
        <taxon>Streptophyta</taxon>
        <taxon>Embryophyta</taxon>
        <taxon>Tracheophyta</taxon>
        <taxon>Spermatophyta</taxon>
        <taxon>Magnoliopsida</taxon>
        <taxon>eudicotyledons</taxon>
        <taxon>Gunneridae</taxon>
        <taxon>Pentapetalae</taxon>
        <taxon>rosids</taxon>
        <taxon>fabids</taxon>
        <taxon>Cucurbitales</taxon>
        <taxon>Cucurbitaceae</taxon>
        <taxon>Cucurbiteae</taxon>
        <taxon>Cucurbita</taxon>
    </lineage>
</organism>
<dbReference type="GeneID" id="111456798"/>
<dbReference type="PANTHER" id="PTHR32448">
    <property type="entry name" value="OS08G0158400 PROTEIN"/>
    <property type="match status" value="1"/>
</dbReference>
<dbReference type="InterPro" id="IPR006094">
    <property type="entry name" value="Oxid_FAD_bind_N"/>
</dbReference>
<dbReference type="InterPro" id="IPR036318">
    <property type="entry name" value="FAD-bd_PCMH-like_sf"/>
</dbReference>
<evidence type="ECO:0000256" key="7">
    <source>
        <dbReference type="ARBA" id="ARBA00023180"/>
    </source>
</evidence>
<evidence type="ECO:0000256" key="6">
    <source>
        <dbReference type="ARBA" id="ARBA00023157"/>
    </source>
</evidence>
<dbReference type="SMR" id="A0A6J1GRG1"/>
<dbReference type="InterPro" id="IPR016167">
    <property type="entry name" value="FAD-bd_PCMH_sub1"/>
</dbReference>
<reference evidence="11" key="1">
    <citation type="submission" date="2025-08" db="UniProtKB">
        <authorList>
            <consortium name="RefSeq"/>
        </authorList>
    </citation>
    <scope>IDENTIFICATION</scope>
    <source>
        <tissue evidence="11">Young leaves</tissue>
    </source>
</reference>
<dbReference type="FunFam" id="3.30.43.10:FF:000004">
    <property type="entry name" value="Berberine bridge enzyme-like 15"/>
    <property type="match status" value="1"/>
</dbReference>
<keyword evidence="7" id="KW-0325">Glycoprotein</keyword>
<evidence type="ECO:0000313" key="11">
    <source>
        <dbReference type="RefSeq" id="XP_022954563.1"/>
    </source>
</evidence>